<evidence type="ECO:0000256" key="1">
    <source>
        <dbReference type="ARBA" id="ARBA00005234"/>
    </source>
</evidence>
<feature type="compositionally biased region" description="Basic and acidic residues" evidence="5">
    <location>
        <begin position="29"/>
        <end position="44"/>
    </location>
</feature>
<keyword evidence="3" id="KW-0378">Hydrolase</keyword>
<dbReference type="PANTHER" id="PTHR12606:SF136">
    <property type="entry name" value="ULP1 PROTEASE FAMILY PROTEIN"/>
    <property type="match status" value="1"/>
</dbReference>
<dbReference type="InterPro" id="IPR038765">
    <property type="entry name" value="Papain-like_cys_pep_sf"/>
</dbReference>
<dbReference type="Gene3D" id="3.40.395.10">
    <property type="entry name" value="Adenoviral Proteinase, Chain A"/>
    <property type="match status" value="1"/>
</dbReference>
<protein>
    <recommendedName>
        <fullName evidence="6">Ubiquitin-like protease family profile domain-containing protein</fullName>
    </recommendedName>
</protein>
<gene>
    <name evidence="7" type="ORF">TIFTF001_023689</name>
</gene>
<feature type="region of interest" description="Disordered" evidence="5">
    <location>
        <begin position="1"/>
        <end position="59"/>
    </location>
</feature>
<dbReference type="PROSITE" id="PS50600">
    <property type="entry name" value="ULP_PROTEASE"/>
    <property type="match status" value="1"/>
</dbReference>
<dbReference type="GO" id="GO:0016929">
    <property type="term" value="F:deSUMOylase activity"/>
    <property type="evidence" value="ECO:0007669"/>
    <property type="project" value="TreeGrafter"/>
</dbReference>
<evidence type="ECO:0000256" key="2">
    <source>
        <dbReference type="ARBA" id="ARBA00022670"/>
    </source>
</evidence>
<comment type="similarity">
    <text evidence="1">Belongs to the peptidase C48 family.</text>
</comment>
<dbReference type="GO" id="GO:0005634">
    <property type="term" value="C:nucleus"/>
    <property type="evidence" value="ECO:0007669"/>
    <property type="project" value="TreeGrafter"/>
</dbReference>
<keyword evidence="2" id="KW-0645">Protease</keyword>
<comment type="caution">
    <text evidence="7">The sequence shown here is derived from an EMBL/GenBank/DDBJ whole genome shotgun (WGS) entry which is preliminary data.</text>
</comment>
<evidence type="ECO:0000313" key="8">
    <source>
        <dbReference type="Proteomes" id="UP001187192"/>
    </source>
</evidence>
<evidence type="ECO:0000256" key="4">
    <source>
        <dbReference type="ARBA" id="ARBA00022807"/>
    </source>
</evidence>
<dbReference type="SUPFAM" id="SSF54001">
    <property type="entry name" value="Cysteine proteinases"/>
    <property type="match status" value="1"/>
</dbReference>
<dbReference type="InterPro" id="IPR003653">
    <property type="entry name" value="Peptidase_C48_C"/>
</dbReference>
<dbReference type="Pfam" id="PF02902">
    <property type="entry name" value="Peptidase_C48"/>
    <property type="match status" value="1"/>
</dbReference>
<keyword evidence="8" id="KW-1185">Reference proteome</keyword>
<dbReference type="GO" id="GO:0016926">
    <property type="term" value="P:protein desumoylation"/>
    <property type="evidence" value="ECO:0007669"/>
    <property type="project" value="TreeGrafter"/>
</dbReference>
<dbReference type="GO" id="GO:0006508">
    <property type="term" value="P:proteolysis"/>
    <property type="evidence" value="ECO:0007669"/>
    <property type="project" value="UniProtKB-KW"/>
</dbReference>
<dbReference type="Proteomes" id="UP001187192">
    <property type="component" value="Unassembled WGS sequence"/>
</dbReference>
<sequence length="417" mass="47906">MSKLTKMTEKNITPEKRSLRIMASADKMPPAEKSSKKPAPDSNRRRGSRQKSKLRNQRSRKVFYNIVMQMTDHSEIGDALRFETLPSIAAKFTTKYDKAIPGMLSWTTADNVKFDDVMSAFTAVGQKQGKAPTAYYVSNRQKMNVQTDKSDALKTTSNDLGSGSQDDVFIDSDIDVVANMGMQAAMEFLTADKEDVEEEKERPSVECHKGENNKHIDVAFYYLRKKIMQFPELKLPDTFDWGSSDSLLKIILGVYVRCGLSWFEVNTLLIPIHFADLKHWALVKLDLTSWTIEVYDSLQHEGPHNFKVREKVECMSKFIPLADRISLFEFKPREPPGIYPISVTIMKDIPQQANGGDCGMFTIKYADCLIEGRDVRYWVIQGRMQIFREWLTCYLLCHAKRKIEQTYKSDDDEDMDF</sequence>
<feature type="domain" description="Ubiquitin-like protease family profile" evidence="6">
    <location>
        <begin position="189"/>
        <end position="369"/>
    </location>
</feature>
<organism evidence="7 8">
    <name type="scientific">Ficus carica</name>
    <name type="common">Common fig</name>
    <dbReference type="NCBI Taxonomy" id="3494"/>
    <lineage>
        <taxon>Eukaryota</taxon>
        <taxon>Viridiplantae</taxon>
        <taxon>Streptophyta</taxon>
        <taxon>Embryophyta</taxon>
        <taxon>Tracheophyta</taxon>
        <taxon>Spermatophyta</taxon>
        <taxon>Magnoliopsida</taxon>
        <taxon>eudicotyledons</taxon>
        <taxon>Gunneridae</taxon>
        <taxon>Pentapetalae</taxon>
        <taxon>rosids</taxon>
        <taxon>fabids</taxon>
        <taxon>Rosales</taxon>
        <taxon>Moraceae</taxon>
        <taxon>Ficeae</taxon>
        <taxon>Ficus</taxon>
    </lineage>
</organism>
<name>A0AA88DFH5_FICCA</name>
<evidence type="ECO:0000259" key="6">
    <source>
        <dbReference type="PROSITE" id="PS50600"/>
    </source>
</evidence>
<proteinExistence type="inferred from homology"/>
<dbReference type="PANTHER" id="PTHR12606">
    <property type="entry name" value="SENTRIN/SUMO-SPECIFIC PROTEASE"/>
    <property type="match status" value="1"/>
</dbReference>
<evidence type="ECO:0000256" key="3">
    <source>
        <dbReference type="ARBA" id="ARBA00022801"/>
    </source>
</evidence>
<accession>A0AA88DFH5</accession>
<evidence type="ECO:0000256" key="5">
    <source>
        <dbReference type="SAM" id="MobiDB-lite"/>
    </source>
</evidence>
<dbReference type="EMBL" id="BTGU01000052">
    <property type="protein sequence ID" value="GMN54566.1"/>
    <property type="molecule type" value="Genomic_DNA"/>
</dbReference>
<feature type="compositionally biased region" description="Basic residues" evidence="5">
    <location>
        <begin position="45"/>
        <end position="59"/>
    </location>
</feature>
<keyword evidence="4" id="KW-0788">Thiol protease</keyword>
<dbReference type="AlphaFoldDB" id="A0AA88DFH5"/>
<feature type="compositionally biased region" description="Basic and acidic residues" evidence="5">
    <location>
        <begin position="1"/>
        <end position="18"/>
    </location>
</feature>
<reference evidence="7" key="1">
    <citation type="submission" date="2023-07" db="EMBL/GenBank/DDBJ databases">
        <title>draft genome sequence of fig (Ficus carica).</title>
        <authorList>
            <person name="Takahashi T."/>
            <person name="Nishimura K."/>
        </authorList>
    </citation>
    <scope>NUCLEOTIDE SEQUENCE</scope>
</reference>
<evidence type="ECO:0000313" key="7">
    <source>
        <dbReference type="EMBL" id="GMN54566.1"/>
    </source>
</evidence>